<dbReference type="FunFam" id="4.10.280.10:FF:000007">
    <property type="entry name" value="single-minded homolog 1 isoform X1"/>
    <property type="match status" value="1"/>
</dbReference>
<evidence type="ECO:0000256" key="5">
    <source>
        <dbReference type="ARBA" id="ARBA00023163"/>
    </source>
</evidence>
<feature type="compositionally biased region" description="Low complexity" evidence="7">
    <location>
        <begin position="293"/>
        <end position="304"/>
    </location>
</feature>
<keyword evidence="11" id="KW-1185">Reference proteome</keyword>
<evidence type="ECO:0000313" key="10">
    <source>
        <dbReference type="EMBL" id="RXM33463.1"/>
    </source>
</evidence>
<dbReference type="InterPro" id="IPR000014">
    <property type="entry name" value="PAS"/>
</dbReference>
<dbReference type="Pfam" id="PF23171">
    <property type="entry name" value="bHLH_HIF1A"/>
    <property type="match status" value="1"/>
</dbReference>
<proteinExistence type="predicted"/>
<dbReference type="InterPro" id="IPR010578">
    <property type="entry name" value="SIM_C"/>
</dbReference>
<feature type="region of interest" description="Disordered" evidence="7">
    <location>
        <begin position="263"/>
        <end position="324"/>
    </location>
</feature>
<reference evidence="10 11" key="1">
    <citation type="submission" date="2019-01" db="EMBL/GenBank/DDBJ databases">
        <title>Draft Genome and Complete Hox-Cluster Characterization of the Sterlet Sturgeon (Acipenser ruthenus).</title>
        <authorList>
            <person name="Wei Q."/>
        </authorList>
    </citation>
    <scope>NUCLEOTIDE SEQUENCE [LARGE SCALE GENOMIC DNA]</scope>
    <source>
        <strain evidence="10">WHYD16114868_AA</strain>
        <tissue evidence="10">Blood</tissue>
    </source>
</reference>
<dbReference type="GO" id="GO:0000981">
    <property type="term" value="F:DNA-binding transcription factor activity, RNA polymerase II-specific"/>
    <property type="evidence" value="ECO:0007669"/>
    <property type="project" value="TreeGrafter"/>
</dbReference>
<evidence type="ECO:0000256" key="3">
    <source>
        <dbReference type="ARBA" id="ARBA00023015"/>
    </source>
</evidence>
<dbReference type="InterPro" id="IPR036638">
    <property type="entry name" value="HLH_DNA-bd_sf"/>
</dbReference>
<dbReference type="InterPro" id="IPR011598">
    <property type="entry name" value="bHLH_dom"/>
</dbReference>
<dbReference type="Proteomes" id="UP000289886">
    <property type="component" value="Unassembled WGS sequence"/>
</dbReference>
<dbReference type="PANTHER" id="PTHR23043:SF22">
    <property type="entry name" value="SINGLE-MINDED HOMOLOG 1"/>
    <property type="match status" value="1"/>
</dbReference>
<keyword evidence="6" id="KW-0539">Nucleus</keyword>
<accession>A0A444UE55</accession>
<evidence type="ECO:0000259" key="9">
    <source>
        <dbReference type="PROSITE" id="PS51302"/>
    </source>
</evidence>
<dbReference type="PROSITE" id="PS51302">
    <property type="entry name" value="SIM_C"/>
    <property type="match status" value="2"/>
</dbReference>
<evidence type="ECO:0000259" key="8">
    <source>
        <dbReference type="PROSITE" id="PS50888"/>
    </source>
</evidence>
<feature type="domain" description="Single-minded C-terminal" evidence="9">
    <location>
        <begin position="221"/>
        <end position="277"/>
    </location>
</feature>
<dbReference type="Pfam" id="PF06621">
    <property type="entry name" value="SIM_C"/>
    <property type="match status" value="1"/>
</dbReference>
<feature type="compositionally biased region" description="Low complexity" evidence="7">
    <location>
        <begin position="412"/>
        <end position="422"/>
    </location>
</feature>
<protein>
    <submittedName>
        <fullName evidence="10">Single-minded-like 1</fullName>
    </submittedName>
</protein>
<dbReference type="CDD" id="cd19738">
    <property type="entry name" value="bHLH-PAS_SIM1"/>
    <property type="match status" value="1"/>
</dbReference>
<evidence type="ECO:0000256" key="4">
    <source>
        <dbReference type="ARBA" id="ARBA00023125"/>
    </source>
</evidence>
<evidence type="ECO:0000313" key="11">
    <source>
        <dbReference type="Proteomes" id="UP000289886"/>
    </source>
</evidence>
<keyword evidence="2" id="KW-0677">Repeat</keyword>
<dbReference type="Gene3D" id="4.10.280.10">
    <property type="entry name" value="Helix-loop-helix DNA-binding domain"/>
    <property type="match status" value="1"/>
</dbReference>
<dbReference type="AlphaFoldDB" id="A0A444UE55"/>
<feature type="domain" description="BHLH" evidence="8">
    <location>
        <begin position="1"/>
        <end position="53"/>
    </location>
</feature>
<keyword evidence="5" id="KW-0804">Transcription</keyword>
<dbReference type="PROSITE" id="PS50888">
    <property type="entry name" value="BHLH"/>
    <property type="match status" value="1"/>
</dbReference>
<evidence type="ECO:0000256" key="7">
    <source>
        <dbReference type="SAM" id="MobiDB-lite"/>
    </source>
</evidence>
<gene>
    <name evidence="10" type="ORF">EOD39_5414</name>
</gene>
<keyword evidence="4" id="KW-0238">DNA-binding</keyword>
<sequence length="529" mass="59323">MKEKSKNAARTRREKENSEFYELAKLLPLPSAITSQLDKASIIRLTTSYLKMRIVFPEGLGEAWGHPSRTTSLDNVGRELGSHLLQVELTGNSIYEYIHPADHDEMTTVLTAHQPYHSHFVQEYEIERSFFLRMKCVLAKRNAGLTCGGYKVIHCSGYLKIRQYSLDMSPFDGCYQNVGLVAVGHSLPPSAVTEIKLHSNMFMFRASLDMKLIFLDSRDTEYKGLQLSLDQVTSTKPSFSYANTAPAIADSRKGNRARIIRTKTRARASPYPQYHSSQKGRKTWRGHWDEDSVVSSPDPGSASDSGDRYRSDQYQSSPHEPSKIETLIRATQQMIKEEENRLQLQKATQDHMVSVNGMTKSHSSCYATNYPQTQLQGVVCRGPGVTSSALCDHLQHRDGKMISPQESKHDNSPTSLSRISSPISDRISKSGLSLAKDYLHTDLSPHQKPGNHCASSSPTNYASHHRQYLDKHTYSLTGYAFEHLYDSETLRNYSLGCSGSHYDVTSHLRVQQDQAQGHKGTSVIITNGS</sequence>
<feature type="region of interest" description="Disordered" evidence="7">
    <location>
        <begin position="441"/>
        <end position="461"/>
    </location>
</feature>
<dbReference type="GO" id="GO:0046983">
    <property type="term" value="F:protein dimerization activity"/>
    <property type="evidence" value="ECO:0007669"/>
    <property type="project" value="InterPro"/>
</dbReference>
<dbReference type="EMBL" id="SCEB01214742">
    <property type="protein sequence ID" value="RXM33463.1"/>
    <property type="molecule type" value="Genomic_DNA"/>
</dbReference>
<comment type="caution">
    <text evidence="10">The sequence shown here is derived from an EMBL/GenBank/DDBJ whole genome shotgun (WGS) entry which is preliminary data.</text>
</comment>
<dbReference type="SMART" id="SM00353">
    <property type="entry name" value="HLH"/>
    <property type="match status" value="1"/>
</dbReference>
<keyword evidence="3" id="KW-0805">Transcription regulation</keyword>
<feature type="compositionally biased region" description="Basic and acidic residues" evidence="7">
    <location>
        <begin position="402"/>
        <end position="411"/>
    </location>
</feature>
<dbReference type="CDD" id="cd00130">
    <property type="entry name" value="PAS"/>
    <property type="match status" value="1"/>
</dbReference>
<evidence type="ECO:0000256" key="1">
    <source>
        <dbReference type="ARBA" id="ARBA00004123"/>
    </source>
</evidence>
<feature type="region of interest" description="Disordered" evidence="7">
    <location>
        <begin position="402"/>
        <end position="422"/>
    </location>
</feature>
<feature type="domain" description="Single-minded C-terminal" evidence="9">
    <location>
        <begin position="285"/>
        <end position="529"/>
    </location>
</feature>
<dbReference type="Gene3D" id="3.30.450.20">
    <property type="entry name" value="PAS domain"/>
    <property type="match status" value="1"/>
</dbReference>
<dbReference type="SUPFAM" id="SSF47459">
    <property type="entry name" value="HLH, helix-loop-helix DNA-binding domain"/>
    <property type="match status" value="1"/>
</dbReference>
<comment type="subcellular location">
    <subcellularLocation>
        <location evidence="1">Nucleus</location>
    </subcellularLocation>
</comment>
<organism evidence="10 11">
    <name type="scientific">Acipenser ruthenus</name>
    <name type="common">Sterlet sturgeon</name>
    <dbReference type="NCBI Taxonomy" id="7906"/>
    <lineage>
        <taxon>Eukaryota</taxon>
        <taxon>Metazoa</taxon>
        <taxon>Chordata</taxon>
        <taxon>Craniata</taxon>
        <taxon>Vertebrata</taxon>
        <taxon>Euteleostomi</taxon>
        <taxon>Actinopterygii</taxon>
        <taxon>Chondrostei</taxon>
        <taxon>Acipenseriformes</taxon>
        <taxon>Acipenseridae</taxon>
        <taxon>Acipenser</taxon>
    </lineage>
</organism>
<dbReference type="PANTHER" id="PTHR23043">
    <property type="entry name" value="HYPOXIA-INDUCIBLE FACTOR 1 ALPHA"/>
    <property type="match status" value="1"/>
</dbReference>
<name>A0A444UE55_ACIRT</name>
<dbReference type="FunFam" id="3.30.450.20:FF:000301">
    <property type="entry name" value="SIM bHLH transcription factor 2"/>
    <property type="match status" value="1"/>
</dbReference>
<evidence type="ECO:0000256" key="6">
    <source>
        <dbReference type="ARBA" id="ARBA00023242"/>
    </source>
</evidence>
<evidence type="ECO:0000256" key="2">
    <source>
        <dbReference type="ARBA" id="ARBA00022737"/>
    </source>
</evidence>
<dbReference type="GO" id="GO:0005634">
    <property type="term" value="C:nucleus"/>
    <property type="evidence" value="ECO:0007669"/>
    <property type="project" value="UniProtKB-SubCell"/>
</dbReference>
<dbReference type="GO" id="GO:0000977">
    <property type="term" value="F:RNA polymerase II transcription regulatory region sequence-specific DNA binding"/>
    <property type="evidence" value="ECO:0007669"/>
    <property type="project" value="TreeGrafter"/>
</dbReference>